<evidence type="ECO:0000256" key="1">
    <source>
        <dbReference type="ARBA" id="ARBA00008416"/>
    </source>
</evidence>
<evidence type="ECO:0000256" key="3">
    <source>
        <dbReference type="RuleBase" id="RU003457"/>
    </source>
</evidence>
<feature type="binding site" evidence="2">
    <location>
        <position position="129"/>
    </location>
    <ligand>
        <name>Fe cation</name>
        <dbReference type="ChEBI" id="CHEBI:24875"/>
    </ligand>
</feature>
<dbReference type="CDD" id="cd02247">
    <property type="entry name" value="cupin_pirin_C"/>
    <property type="match status" value="1"/>
</dbReference>
<dbReference type="InterPro" id="IPR008778">
    <property type="entry name" value="Pirin_C_dom"/>
</dbReference>
<feature type="domain" description="Pirin N-terminal" evidence="4">
    <location>
        <begin position="47"/>
        <end position="144"/>
    </location>
</feature>
<dbReference type="CDD" id="cd02909">
    <property type="entry name" value="cupin_pirin_N"/>
    <property type="match status" value="1"/>
</dbReference>
<evidence type="ECO:0000313" key="7">
    <source>
        <dbReference type="Proteomes" id="UP000195514"/>
    </source>
</evidence>
<dbReference type="Pfam" id="PF05726">
    <property type="entry name" value="Pirin_C"/>
    <property type="match status" value="1"/>
</dbReference>
<dbReference type="SUPFAM" id="SSF51182">
    <property type="entry name" value="RmlC-like cupins"/>
    <property type="match status" value="1"/>
</dbReference>
<dbReference type="GO" id="GO:0046872">
    <property type="term" value="F:metal ion binding"/>
    <property type="evidence" value="ECO:0007669"/>
    <property type="project" value="UniProtKB-KW"/>
</dbReference>
<evidence type="ECO:0000256" key="2">
    <source>
        <dbReference type="PIRSR" id="PIRSR006232-1"/>
    </source>
</evidence>
<feature type="binding site" evidence="2">
    <location>
        <position position="85"/>
    </location>
    <ligand>
        <name>Fe cation</name>
        <dbReference type="ChEBI" id="CHEBI:24875"/>
    </ligand>
</feature>
<comment type="similarity">
    <text evidence="1 3">Belongs to the pirin family.</text>
</comment>
<dbReference type="InterPro" id="IPR003829">
    <property type="entry name" value="Pirin_N_dom"/>
</dbReference>
<name>A0A1Y6K2B7_9CHLR</name>
<dbReference type="Proteomes" id="UP000195514">
    <property type="component" value="Chromosome I"/>
</dbReference>
<feature type="binding site" evidence="2">
    <location>
        <position position="83"/>
    </location>
    <ligand>
        <name>Fe cation</name>
        <dbReference type="ChEBI" id="CHEBI:24875"/>
    </ligand>
</feature>
<dbReference type="InterPro" id="IPR011051">
    <property type="entry name" value="RmlC_Cupin_sf"/>
</dbReference>
<evidence type="ECO:0000259" key="4">
    <source>
        <dbReference type="Pfam" id="PF02678"/>
    </source>
</evidence>
<dbReference type="EMBL" id="LT859958">
    <property type="protein sequence ID" value="SMX53801.1"/>
    <property type="molecule type" value="Genomic_DNA"/>
</dbReference>
<keyword evidence="7" id="KW-1185">Reference proteome</keyword>
<dbReference type="PIRSF" id="PIRSF006232">
    <property type="entry name" value="Pirin"/>
    <property type="match status" value="1"/>
</dbReference>
<gene>
    <name evidence="6" type="ORF">CFX1CAM_0736</name>
</gene>
<dbReference type="OrthoDB" id="321327at2"/>
<keyword evidence="2" id="KW-0408">Iron</keyword>
<accession>A0A1Y6K2B7</accession>
<protein>
    <submittedName>
        <fullName evidence="6">Pirin-like protein CC_0481</fullName>
    </submittedName>
</protein>
<dbReference type="PANTHER" id="PTHR13903">
    <property type="entry name" value="PIRIN-RELATED"/>
    <property type="match status" value="1"/>
</dbReference>
<evidence type="ECO:0000313" key="6">
    <source>
        <dbReference type="EMBL" id="SMX53801.1"/>
    </source>
</evidence>
<dbReference type="InterPro" id="IPR012093">
    <property type="entry name" value="Pirin"/>
</dbReference>
<dbReference type="AlphaFoldDB" id="A0A1Y6K2B7"/>
<proteinExistence type="inferred from homology"/>
<organism evidence="6 7">
    <name type="scientific">Candidatus Brevifilum fermentans</name>
    <dbReference type="NCBI Taxonomy" id="1986204"/>
    <lineage>
        <taxon>Bacteria</taxon>
        <taxon>Bacillati</taxon>
        <taxon>Chloroflexota</taxon>
        <taxon>Anaerolineae</taxon>
        <taxon>Anaerolineales</taxon>
        <taxon>Anaerolineaceae</taxon>
        <taxon>Candidatus Brevifilum</taxon>
    </lineage>
</organism>
<keyword evidence="2" id="KW-0479">Metal-binding</keyword>
<dbReference type="Gene3D" id="2.60.120.10">
    <property type="entry name" value="Jelly Rolls"/>
    <property type="match status" value="2"/>
</dbReference>
<dbReference type="Pfam" id="PF02678">
    <property type="entry name" value="Pirin"/>
    <property type="match status" value="1"/>
</dbReference>
<feature type="binding site" evidence="2">
    <location>
        <position position="127"/>
    </location>
    <ligand>
        <name>Fe cation</name>
        <dbReference type="ChEBI" id="CHEBI:24875"/>
    </ligand>
</feature>
<dbReference type="InterPro" id="IPR014710">
    <property type="entry name" value="RmlC-like_jellyroll"/>
</dbReference>
<evidence type="ECO:0000259" key="5">
    <source>
        <dbReference type="Pfam" id="PF05726"/>
    </source>
</evidence>
<sequence length="303" mass="33580">MVNRLASGVSPVLITGRKGSLIVDNALRKIKKIIHGRHAIDGAGVHLVRLFGHDETQDFDPFLLMDAFDSTNPEDYIRGFPWHPHRGIETVTYLIKGDLEHGDSLGNRGSILDGDCQWMTAGSGIIHQEMPQPTERLLGCQLWLNLPARDKMTAPAYNDILSADVPVVDEDSARVRIIAGAYRGQQGAFEGKFVKPLYLDIEVQAGQVWQLDTVPNTTLFVYILSGSAGFDPAIDQQIDEKSVVLFDEGERLWVRAGAAGVRLLLLNAPRLDEPIAWGGPIVMNTREELNQAFSELRENTFIK</sequence>
<dbReference type="KEGG" id="abat:CFX1CAM_0736"/>
<feature type="domain" description="Pirin C-terminal" evidence="5">
    <location>
        <begin position="198"/>
        <end position="301"/>
    </location>
</feature>
<dbReference type="PANTHER" id="PTHR13903:SF8">
    <property type="entry name" value="PIRIN"/>
    <property type="match status" value="1"/>
</dbReference>
<reference evidence="7" key="1">
    <citation type="submission" date="2017-05" db="EMBL/GenBank/DDBJ databases">
        <authorList>
            <person name="Kirkegaard R."/>
            <person name="Mcilroy J S."/>
        </authorList>
    </citation>
    <scope>NUCLEOTIDE SEQUENCE [LARGE SCALE GENOMIC DNA]</scope>
</reference>
<comment type="cofactor">
    <cofactor evidence="2">
        <name>Fe cation</name>
        <dbReference type="ChEBI" id="CHEBI:24875"/>
    </cofactor>
    <text evidence="2">Binds 1 Fe cation per subunit.</text>
</comment>